<keyword evidence="4" id="KW-1015">Disulfide bond</keyword>
<dbReference type="PROSITE" id="PS51352">
    <property type="entry name" value="THIOREDOXIN_2"/>
    <property type="match status" value="1"/>
</dbReference>
<sequence length="244" mass="26420">MKNLLVAMMGAIIISMCGSALAAPMTSEQGDAILKELRDIKQLLARQQAQAAPAGPQAPQDMTVKSDAVYVLGKSDAPLTMVEFTDYQCPFCGRFETATFPEIKKNYIDTGKMRLIVRDLPLTELHPFALKAAQSVHCAADQGKFWEMKDLVFKNQNKLDADSLAGYAKDLALNGATFKSCMADGKHLKEIADEAKYAQSLGITGTPTFIIGKTTGDSVKGRLIVGALPFENFAAVINAMLDKH</sequence>
<name>A0A139BT47_9PROT</name>
<reference evidence="8 9" key="1">
    <citation type="submission" date="2016-02" db="EMBL/GenBank/DDBJ databases">
        <authorList>
            <person name="Wen L."/>
            <person name="He K."/>
            <person name="Yang H."/>
        </authorList>
    </citation>
    <scope>NUCLEOTIDE SEQUENCE [LARGE SCALE GENOMIC DNA]</scope>
    <source>
        <strain evidence="8">ShG14-8</strain>
    </source>
</reference>
<dbReference type="EMBL" id="LSLI01000042">
    <property type="protein sequence ID" value="KXS32108.1"/>
    <property type="molecule type" value="Genomic_DNA"/>
</dbReference>
<feature type="signal peptide" evidence="6">
    <location>
        <begin position="1"/>
        <end position="22"/>
    </location>
</feature>
<evidence type="ECO:0000256" key="4">
    <source>
        <dbReference type="ARBA" id="ARBA00023157"/>
    </source>
</evidence>
<feature type="domain" description="Thioredoxin" evidence="7">
    <location>
        <begin position="46"/>
        <end position="242"/>
    </location>
</feature>
<feature type="chain" id="PRO_5007483910" evidence="6">
    <location>
        <begin position="23"/>
        <end position="244"/>
    </location>
</feature>
<protein>
    <submittedName>
        <fullName evidence="8">DSBA oxidoreductase</fullName>
    </submittedName>
</protein>
<dbReference type="InterPro" id="IPR012336">
    <property type="entry name" value="Thioredoxin-like_fold"/>
</dbReference>
<keyword evidence="2 6" id="KW-0732">Signal</keyword>
<dbReference type="Proteomes" id="UP000070578">
    <property type="component" value="Unassembled WGS sequence"/>
</dbReference>
<keyword evidence="5" id="KW-0676">Redox-active center</keyword>
<evidence type="ECO:0000256" key="6">
    <source>
        <dbReference type="SAM" id="SignalP"/>
    </source>
</evidence>
<comment type="similarity">
    <text evidence="1">Belongs to the thioredoxin family. DsbA subfamily.</text>
</comment>
<evidence type="ECO:0000259" key="7">
    <source>
        <dbReference type="PROSITE" id="PS51352"/>
    </source>
</evidence>
<dbReference type="Pfam" id="PF13462">
    <property type="entry name" value="Thioredoxin_4"/>
    <property type="match status" value="1"/>
</dbReference>
<proteinExistence type="inferred from homology"/>
<dbReference type="SUPFAM" id="SSF52833">
    <property type="entry name" value="Thioredoxin-like"/>
    <property type="match status" value="1"/>
</dbReference>
<dbReference type="GO" id="GO:0016491">
    <property type="term" value="F:oxidoreductase activity"/>
    <property type="evidence" value="ECO:0007669"/>
    <property type="project" value="UniProtKB-KW"/>
</dbReference>
<accession>A0A139BT47</accession>
<organism evidence="8 9">
    <name type="scientific">Candidatus Gallionella acididurans</name>
    <dbReference type="NCBI Taxonomy" id="1796491"/>
    <lineage>
        <taxon>Bacteria</taxon>
        <taxon>Pseudomonadati</taxon>
        <taxon>Pseudomonadota</taxon>
        <taxon>Betaproteobacteria</taxon>
        <taxon>Nitrosomonadales</taxon>
        <taxon>Gallionellaceae</taxon>
        <taxon>Gallionella</taxon>
    </lineage>
</organism>
<dbReference type="AlphaFoldDB" id="A0A139BT47"/>
<dbReference type="PANTHER" id="PTHR13887">
    <property type="entry name" value="GLUTATHIONE S-TRANSFERASE KAPPA"/>
    <property type="match status" value="1"/>
</dbReference>
<dbReference type="InterPro" id="IPR036249">
    <property type="entry name" value="Thioredoxin-like_sf"/>
</dbReference>
<dbReference type="InterPro" id="IPR013766">
    <property type="entry name" value="Thioredoxin_domain"/>
</dbReference>
<evidence type="ECO:0000256" key="1">
    <source>
        <dbReference type="ARBA" id="ARBA00005791"/>
    </source>
</evidence>
<gene>
    <name evidence="8" type="ORF">AWT59_1792</name>
</gene>
<evidence type="ECO:0000313" key="8">
    <source>
        <dbReference type="EMBL" id="KXS32108.1"/>
    </source>
</evidence>
<keyword evidence="3" id="KW-0560">Oxidoreductase</keyword>
<dbReference type="Gene3D" id="3.40.30.10">
    <property type="entry name" value="Glutaredoxin"/>
    <property type="match status" value="1"/>
</dbReference>
<evidence type="ECO:0000256" key="2">
    <source>
        <dbReference type="ARBA" id="ARBA00022729"/>
    </source>
</evidence>
<dbReference type="PANTHER" id="PTHR13887:SF14">
    <property type="entry name" value="DISULFIDE BOND FORMATION PROTEIN D"/>
    <property type="match status" value="1"/>
</dbReference>
<evidence type="ECO:0000256" key="3">
    <source>
        <dbReference type="ARBA" id="ARBA00023002"/>
    </source>
</evidence>
<reference evidence="8 9" key="2">
    <citation type="submission" date="2016-03" db="EMBL/GenBank/DDBJ databases">
        <title>New uncultured bacterium of the family Gallionellaceae from acid mine drainage: description and reconstruction of genome based on metagenomic analysis of microbial community.</title>
        <authorList>
            <person name="Kadnikov V."/>
            <person name="Ivasenko D."/>
            <person name="Beletsky A."/>
            <person name="Mardanov A."/>
            <person name="Danilova E."/>
            <person name="Pimenov N."/>
            <person name="Karnachuk O."/>
            <person name="Ravin N."/>
        </authorList>
    </citation>
    <scope>NUCLEOTIDE SEQUENCE [LARGE SCALE GENOMIC DNA]</scope>
    <source>
        <strain evidence="8">ShG14-8</strain>
    </source>
</reference>
<evidence type="ECO:0000313" key="9">
    <source>
        <dbReference type="Proteomes" id="UP000070578"/>
    </source>
</evidence>
<comment type="caution">
    <text evidence="8">The sequence shown here is derived from an EMBL/GenBank/DDBJ whole genome shotgun (WGS) entry which is preliminary data.</text>
</comment>
<evidence type="ECO:0000256" key="5">
    <source>
        <dbReference type="ARBA" id="ARBA00023284"/>
    </source>
</evidence>